<comment type="caution">
    <text evidence="2">The sequence shown here is derived from an EMBL/GenBank/DDBJ whole genome shotgun (WGS) entry which is preliminary data.</text>
</comment>
<dbReference type="EMBL" id="CACRXK020000195">
    <property type="protein sequence ID" value="CAB3979407.1"/>
    <property type="molecule type" value="Genomic_DNA"/>
</dbReference>
<dbReference type="Pfam" id="PF24764">
    <property type="entry name" value="rva_4"/>
    <property type="match status" value="1"/>
</dbReference>
<dbReference type="InterPro" id="IPR058913">
    <property type="entry name" value="Integrase_dom_put"/>
</dbReference>
<dbReference type="Proteomes" id="UP001152795">
    <property type="component" value="Unassembled WGS sequence"/>
</dbReference>
<reference evidence="2" key="1">
    <citation type="submission" date="2020-04" db="EMBL/GenBank/DDBJ databases">
        <authorList>
            <person name="Alioto T."/>
            <person name="Alioto T."/>
            <person name="Gomez Garrido J."/>
        </authorList>
    </citation>
    <scope>NUCLEOTIDE SEQUENCE</scope>
    <source>
        <strain evidence="2">A484AB</strain>
    </source>
</reference>
<feature type="compositionally biased region" description="Basic and acidic residues" evidence="1">
    <location>
        <begin position="1"/>
        <end position="20"/>
    </location>
</feature>
<dbReference type="Gene3D" id="3.30.420.10">
    <property type="entry name" value="Ribonuclease H-like superfamily/Ribonuclease H"/>
    <property type="match status" value="1"/>
</dbReference>
<accession>A0A6S7FP89</accession>
<dbReference type="OrthoDB" id="2686689at2759"/>
<dbReference type="InterPro" id="IPR012337">
    <property type="entry name" value="RNaseH-like_sf"/>
</dbReference>
<evidence type="ECO:0000256" key="1">
    <source>
        <dbReference type="SAM" id="MobiDB-lite"/>
    </source>
</evidence>
<protein>
    <submittedName>
        <fullName evidence="2">Uncharacterized protein</fullName>
    </submittedName>
</protein>
<keyword evidence="3" id="KW-1185">Reference proteome</keyword>
<dbReference type="AlphaFoldDB" id="A0A6S7FP89"/>
<evidence type="ECO:0000313" key="3">
    <source>
        <dbReference type="Proteomes" id="UP001152795"/>
    </source>
</evidence>
<dbReference type="InterPro" id="IPR001584">
    <property type="entry name" value="Integrase_cat-core"/>
</dbReference>
<dbReference type="SUPFAM" id="SSF53098">
    <property type="entry name" value="Ribonuclease H-like"/>
    <property type="match status" value="1"/>
</dbReference>
<dbReference type="InterPro" id="IPR036397">
    <property type="entry name" value="RNaseH_sf"/>
</dbReference>
<gene>
    <name evidence="2" type="ORF">PACLA_8A001552</name>
</gene>
<dbReference type="PANTHER" id="PTHR46791">
    <property type="entry name" value="EXPRESSED PROTEIN"/>
    <property type="match status" value="1"/>
</dbReference>
<sequence length="320" mass="37070">MEQMEHQSRQELQTRSEENAARQVSRASRGRPSYDINEEQLSFLLEKGFKVSEISKTIGVSKQTIERRMAFFGLSVSGMFSNIGDYELDDLVREALNSHPIFGLRMMKGYLQSKGVRVQRKRIRYSLLRIDPIGLMQCWKMAIKRRTYNVKYPLSLWHIDGNHKLINWRIVIHGGIDGYSRMPVYLKASDNNRAETVLREFLQSVEEFGLPSRVRADKGGENVDVAAYMLSHPQRGPGTVSMITGESTHNQRIERLWRDEHVEYYGIDWAGPIPDQMPEQVDVPSVECPFDEEQLRNLPENTCHTHQQGIELFLQILEFL</sequence>
<evidence type="ECO:0000313" key="2">
    <source>
        <dbReference type="EMBL" id="CAB3979407.1"/>
    </source>
</evidence>
<feature type="region of interest" description="Disordered" evidence="1">
    <location>
        <begin position="1"/>
        <end position="31"/>
    </location>
</feature>
<dbReference type="GO" id="GO:0015074">
    <property type="term" value="P:DNA integration"/>
    <property type="evidence" value="ECO:0007669"/>
    <property type="project" value="InterPro"/>
</dbReference>
<proteinExistence type="predicted"/>
<dbReference type="GO" id="GO:0003676">
    <property type="term" value="F:nucleic acid binding"/>
    <property type="evidence" value="ECO:0007669"/>
    <property type="project" value="InterPro"/>
</dbReference>
<dbReference type="PANTHER" id="PTHR46791:SF5">
    <property type="entry name" value="CLR5 DOMAIN-CONTAINING PROTEIN-RELATED"/>
    <property type="match status" value="1"/>
</dbReference>
<name>A0A6S7FP89_PARCT</name>
<dbReference type="PROSITE" id="PS50994">
    <property type="entry name" value="INTEGRASE"/>
    <property type="match status" value="1"/>
</dbReference>
<organism evidence="2 3">
    <name type="scientific">Paramuricea clavata</name>
    <name type="common">Red gorgonian</name>
    <name type="synonym">Violescent sea-whip</name>
    <dbReference type="NCBI Taxonomy" id="317549"/>
    <lineage>
        <taxon>Eukaryota</taxon>
        <taxon>Metazoa</taxon>
        <taxon>Cnidaria</taxon>
        <taxon>Anthozoa</taxon>
        <taxon>Octocorallia</taxon>
        <taxon>Malacalcyonacea</taxon>
        <taxon>Plexauridae</taxon>
        <taxon>Paramuricea</taxon>
    </lineage>
</organism>